<gene>
    <name evidence="2" type="ORF">K443DRAFT_1458</name>
</gene>
<evidence type="ECO:0000313" key="2">
    <source>
        <dbReference type="EMBL" id="KIK08351.1"/>
    </source>
</evidence>
<dbReference type="HOGENOM" id="CLU_2061876_0_0_1"/>
<dbReference type="AlphaFoldDB" id="A0A0C9XTT0"/>
<accession>A0A0C9XTT0</accession>
<evidence type="ECO:0000256" key="1">
    <source>
        <dbReference type="SAM" id="MobiDB-lite"/>
    </source>
</evidence>
<protein>
    <submittedName>
        <fullName evidence="2">Uncharacterized protein</fullName>
    </submittedName>
</protein>
<feature type="region of interest" description="Disordered" evidence="1">
    <location>
        <begin position="56"/>
        <end position="82"/>
    </location>
</feature>
<feature type="compositionally biased region" description="Polar residues" evidence="1">
    <location>
        <begin position="67"/>
        <end position="79"/>
    </location>
</feature>
<reference evidence="2 3" key="1">
    <citation type="submission" date="2014-04" db="EMBL/GenBank/DDBJ databases">
        <authorList>
            <consortium name="DOE Joint Genome Institute"/>
            <person name="Kuo A."/>
            <person name="Kohler A."/>
            <person name="Nagy L.G."/>
            <person name="Floudas D."/>
            <person name="Copeland A."/>
            <person name="Barry K.W."/>
            <person name="Cichocki N."/>
            <person name="Veneault-Fourrey C."/>
            <person name="LaButti K."/>
            <person name="Lindquist E.A."/>
            <person name="Lipzen A."/>
            <person name="Lundell T."/>
            <person name="Morin E."/>
            <person name="Murat C."/>
            <person name="Sun H."/>
            <person name="Tunlid A."/>
            <person name="Henrissat B."/>
            <person name="Grigoriev I.V."/>
            <person name="Hibbett D.S."/>
            <person name="Martin F."/>
            <person name="Nordberg H.P."/>
            <person name="Cantor M.N."/>
            <person name="Hua S.X."/>
        </authorList>
    </citation>
    <scope>NUCLEOTIDE SEQUENCE [LARGE SCALE GENOMIC DNA]</scope>
    <source>
        <strain evidence="2 3">LaAM-08-1</strain>
    </source>
</reference>
<dbReference type="Proteomes" id="UP000054477">
    <property type="component" value="Unassembled WGS sequence"/>
</dbReference>
<sequence length="119" mass="13391">MIKRRLDFSDEIIDDSEPERIEHRRIQESERTHPTDRMGGERYQKIIDVIEITDDERLDDVPHPKSTEGTAVTLTSSDSGGAMDVATSTSLSLSEVEIGASISSQKVLHHSNWSSFQIH</sequence>
<organism evidence="2 3">
    <name type="scientific">Laccaria amethystina LaAM-08-1</name>
    <dbReference type="NCBI Taxonomy" id="1095629"/>
    <lineage>
        <taxon>Eukaryota</taxon>
        <taxon>Fungi</taxon>
        <taxon>Dikarya</taxon>
        <taxon>Basidiomycota</taxon>
        <taxon>Agaricomycotina</taxon>
        <taxon>Agaricomycetes</taxon>
        <taxon>Agaricomycetidae</taxon>
        <taxon>Agaricales</taxon>
        <taxon>Agaricineae</taxon>
        <taxon>Hydnangiaceae</taxon>
        <taxon>Laccaria</taxon>
    </lineage>
</organism>
<proteinExistence type="predicted"/>
<dbReference type="EMBL" id="KN838542">
    <property type="protein sequence ID" value="KIK08351.1"/>
    <property type="molecule type" value="Genomic_DNA"/>
</dbReference>
<evidence type="ECO:0000313" key="3">
    <source>
        <dbReference type="Proteomes" id="UP000054477"/>
    </source>
</evidence>
<name>A0A0C9XTT0_9AGAR</name>
<keyword evidence="3" id="KW-1185">Reference proteome</keyword>
<reference evidence="3" key="2">
    <citation type="submission" date="2015-01" db="EMBL/GenBank/DDBJ databases">
        <title>Evolutionary Origins and Diversification of the Mycorrhizal Mutualists.</title>
        <authorList>
            <consortium name="DOE Joint Genome Institute"/>
            <consortium name="Mycorrhizal Genomics Consortium"/>
            <person name="Kohler A."/>
            <person name="Kuo A."/>
            <person name="Nagy L.G."/>
            <person name="Floudas D."/>
            <person name="Copeland A."/>
            <person name="Barry K.W."/>
            <person name="Cichocki N."/>
            <person name="Veneault-Fourrey C."/>
            <person name="LaButti K."/>
            <person name="Lindquist E.A."/>
            <person name="Lipzen A."/>
            <person name="Lundell T."/>
            <person name="Morin E."/>
            <person name="Murat C."/>
            <person name="Riley R."/>
            <person name="Ohm R."/>
            <person name="Sun H."/>
            <person name="Tunlid A."/>
            <person name="Henrissat B."/>
            <person name="Grigoriev I.V."/>
            <person name="Hibbett D.S."/>
            <person name="Martin F."/>
        </authorList>
    </citation>
    <scope>NUCLEOTIDE SEQUENCE [LARGE SCALE GENOMIC DNA]</scope>
    <source>
        <strain evidence="3">LaAM-08-1</strain>
    </source>
</reference>